<dbReference type="EMBL" id="JOJP01000001">
    <property type="protein sequence ID" value="KEI71566.1"/>
    <property type="molecule type" value="Genomic_DNA"/>
</dbReference>
<feature type="short sequence motif" description="GXSXG" evidence="4">
    <location>
        <begin position="46"/>
        <end position="50"/>
    </location>
</feature>
<evidence type="ECO:0000256" key="3">
    <source>
        <dbReference type="ARBA" id="ARBA00023098"/>
    </source>
</evidence>
<keyword evidence="7" id="KW-1185">Reference proteome</keyword>
<dbReference type="Pfam" id="PF19890">
    <property type="entry name" value="DUF6363"/>
    <property type="match status" value="1"/>
</dbReference>
<dbReference type="InterPro" id="IPR045943">
    <property type="entry name" value="DUF6363"/>
</dbReference>
<keyword evidence="2 4" id="KW-0442">Lipid degradation</keyword>
<evidence type="ECO:0000256" key="1">
    <source>
        <dbReference type="ARBA" id="ARBA00022801"/>
    </source>
</evidence>
<dbReference type="Gene3D" id="3.40.1090.10">
    <property type="entry name" value="Cytosolic phospholipase A2 catalytic domain"/>
    <property type="match status" value="2"/>
</dbReference>
<accession>A0A081KBP0</accession>
<evidence type="ECO:0000313" key="7">
    <source>
        <dbReference type="Proteomes" id="UP000027997"/>
    </source>
</evidence>
<feature type="short sequence motif" description="GXGXXG" evidence="4">
    <location>
        <begin position="18"/>
        <end position="23"/>
    </location>
</feature>
<feature type="domain" description="PNPLA" evidence="5">
    <location>
        <begin position="14"/>
        <end position="186"/>
    </location>
</feature>
<evidence type="ECO:0000259" key="5">
    <source>
        <dbReference type="PROSITE" id="PS51635"/>
    </source>
</evidence>
<protein>
    <recommendedName>
        <fullName evidence="5">PNPLA domain-containing protein</fullName>
    </recommendedName>
</protein>
<dbReference type="InterPro" id="IPR050301">
    <property type="entry name" value="NTE"/>
</dbReference>
<dbReference type="PROSITE" id="PS51635">
    <property type="entry name" value="PNPLA"/>
    <property type="match status" value="1"/>
</dbReference>
<keyword evidence="3 4" id="KW-0443">Lipid metabolism</keyword>
<dbReference type="AlphaFoldDB" id="A0A081KBP0"/>
<dbReference type="PANTHER" id="PTHR14226:SF25">
    <property type="entry name" value="PHOSPHOESTERASE"/>
    <property type="match status" value="1"/>
</dbReference>
<evidence type="ECO:0000313" key="6">
    <source>
        <dbReference type="EMBL" id="KEI71566.1"/>
    </source>
</evidence>
<keyword evidence="1 4" id="KW-0378">Hydrolase</keyword>
<dbReference type="InterPro" id="IPR016035">
    <property type="entry name" value="Acyl_Trfase/lysoPLipase"/>
</dbReference>
<feature type="active site" description="Nucleophile" evidence="4">
    <location>
        <position position="48"/>
    </location>
</feature>
<dbReference type="PANTHER" id="PTHR14226">
    <property type="entry name" value="NEUROPATHY TARGET ESTERASE/SWISS CHEESE D.MELANOGASTER"/>
    <property type="match status" value="1"/>
</dbReference>
<comment type="caution">
    <text evidence="4">Lacks conserved residue(s) required for the propagation of feature annotation.</text>
</comment>
<dbReference type="eggNOG" id="COG4667">
    <property type="taxonomic scope" value="Bacteria"/>
</dbReference>
<dbReference type="RefSeq" id="WP_020583182.1">
    <property type="nucleotide sequence ID" value="NZ_JOJP01000001.1"/>
</dbReference>
<proteinExistence type="predicted"/>
<dbReference type="InterPro" id="IPR037483">
    <property type="entry name" value="YjjU-like"/>
</dbReference>
<reference evidence="6 7" key="1">
    <citation type="submission" date="2014-06" db="EMBL/GenBank/DDBJ databases">
        <title>Whole Genome Sequences of Three Symbiotic Endozoicomonas Bacteria.</title>
        <authorList>
            <person name="Neave M.J."/>
            <person name="Apprill A."/>
            <person name="Voolstra C.R."/>
        </authorList>
    </citation>
    <scope>NUCLEOTIDE SEQUENCE [LARGE SCALE GENOMIC DNA]</scope>
    <source>
        <strain evidence="6 7">DSM 22380</strain>
    </source>
</reference>
<dbReference type="GO" id="GO:0016787">
    <property type="term" value="F:hydrolase activity"/>
    <property type="evidence" value="ECO:0007669"/>
    <property type="project" value="UniProtKB-UniRule"/>
</dbReference>
<dbReference type="CDD" id="cd07208">
    <property type="entry name" value="Pat_hypo_Ecoli_yjju_like"/>
    <property type="match status" value="1"/>
</dbReference>
<evidence type="ECO:0000256" key="2">
    <source>
        <dbReference type="ARBA" id="ARBA00022963"/>
    </source>
</evidence>
<dbReference type="InterPro" id="IPR002641">
    <property type="entry name" value="PNPLA_dom"/>
</dbReference>
<dbReference type="SUPFAM" id="SSF52151">
    <property type="entry name" value="FabD/lysophospholipase-like"/>
    <property type="match status" value="1"/>
</dbReference>
<dbReference type="GO" id="GO:0016042">
    <property type="term" value="P:lipid catabolic process"/>
    <property type="evidence" value="ECO:0007669"/>
    <property type="project" value="UniProtKB-UniRule"/>
</dbReference>
<sequence length="299" mass="33277">MQSSNNSSPVKRALVVEGGGMRGVFTAGVLDAFLDKRVKDFTGYYGVSSGALNLSSFIAGQRGRNLELYTNLCLNPEFISVLRHLKGGNLFDLDWFFQKISQQNTLNFIRFKNKLASEHFTVVSTCIKTGKAVYNKIDRTTSNDLISDILKASSALPMIYRKPVMVNSQALTDGSLSDPLPIQKAVSDGFNQIIILRTRPVEFRKKTTTGSRIYAWKSRQMPAVAKLIKDQNKIYNRAAEFADIPAQDGSVKLIQIAPEKNLSSSRGTRQRNHLVSDYHYGYSIGYAFAEQLAATESQL</sequence>
<comment type="caution">
    <text evidence="6">The sequence shown here is derived from an EMBL/GenBank/DDBJ whole genome shotgun (WGS) entry which is preliminary data.</text>
</comment>
<dbReference type="STRING" id="305900.GV64_13175"/>
<gene>
    <name evidence="6" type="ORF">GV64_13175</name>
</gene>
<organism evidence="6 7">
    <name type="scientific">Endozoicomonas elysicola</name>
    <dbReference type="NCBI Taxonomy" id="305900"/>
    <lineage>
        <taxon>Bacteria</taxon>
        <taxon>Pseudomonadati</taxon>
        <taxon>Pseudomonadota</taxon>
        <taxon>Gammaproteobacteria</taxon>
        <taxon>Oceanospirillales</taxon>
        <taxon>Endozoicomonadaceae</taxon>
        <taxon>Endozoicomonas</taxon>
    </lineage>
</organism>
<dbReference type="Pfam" id="PF01734">
    <property type="entry name" value="Patatin"/>
    <property type="match status" value="1"/>
</dbReference>
<dbReference type="Proteomes" id="UP000027997">
    <property type="component" value="Unassembled WGS sequence"/>
</dbReference>
<feature type="active site" description="Proton acceptor" evidence="4">
    <location>
        <position position="173"/>
    </location>
</feature>
<evidence type="ECO:0000256" key="4">
    <source>
        <dbReference type="PROSITE-ProRule" id="PRU01161"/>
    </source>
</evidence>
<name>A0A081KBP0_9GAMM</name>